<dbReference type="InterPro" id="IPR007712">
    <property type="entry name" value="RelE/ParE_toxin"/>
</dbReference>
<dbReference type="AlphaFoldDB" id="A0A7C9MQM3"/>
<dbReference type="Gene3D" id="3.30.2310.20">
    <property type="entry name" value="RelE-like"/>
    <property type="match status" value="1"/>
</dbReference>
<comment type="caution">
    <text evidence="3">The sequence shown here is derived from an EMBL/GenBank/DDBJ whole genome shotgun (WGS) entry which is preliminary data.</text>
</comment>
<dbReference type="OrthoDB" id="121597at2"/>
<evidence type="ECO:0000256" key="1">
    <source>
        <dbReference type="ARBA" id="ARBA00006226"/>
    </source>
</evidence>
<reference evidence="3 4" key="1">
    <citation type="submission" date="2020-01" db="EMBL/GenBank/DDBJ databases">
        <title>Genome sequence of Desulfovibrio aerotolerans DSM 16695(T).</title>
        <authorList>
            <person name="Karnachuk O."/>
            <person name="Avakyan M."/>
            <person name="Mardanov A."/>
            <person name="Kadnikov V."/>
            <person name="Ravin N."/>
        </authorList>
    </citation>
    <scope>NUCLEOTIDE SEQUENCE [LARGE SCALE GENOMIC DNA]</scope>
    <source>
        <strain evidence="3 4">DSM 16695</strain>
    </source>
</reference>
<keyword evidence="4" id="KW-1185">Reference proteome</keyword>
<dbReference type="PANTHER" id="PTHR33755:SF7">
    <property type="entry name" value="TOXIN MODULE OF TOXIN-ANTITOXIN SYSTEM RELE_STBE FAMILY"/>
    <property type="match status" value="1"/>
</dbReference>
<evidence type="ECO:0000256" key="2">
    <source>
        <dbReference type="ARBA" id="ARBA00022649"/>
    </source>
</evidence>
<accession>A0A7C9MQM3</accession>
<sequence>MPRLKLVWSPYALLGVQRAYRFLAEKDRDAAKAAVGTIRKQAAILKKFPSAGRPADDLDPEHREFLIPFGVSGYVLVYEVHAEIILVLAVRHQKESGY</sequence>
<dbReference type="Pfam" id="PF05016">
    <property type="entry name" value="ParE_toxin"/>
    <property type="match status" value="1"/>
</dbReference>
<dbReference type="Proteomes" id="UP000482487">
    <property type="component" value="Unassembled WGS sequence"/>
</dbReference>
<dbReference type="EMBL" id="WVUD01000038">
    <property type="protein sequence ID" value="MYL84652.1"/>
    <property type="molecule type" value="Genomic_DNA"/>
</dbReference>
<evidence type="ECO:0000313" key="3">
    <source>
        <dbReference type="EMBL" id="MYL84652.1"/>
    </source>
</evidence>
<dbReference type="InterPro" id="IPR051803">
    <property type="entry name" value="TA_system_RelE-like_toxin"/>
</dbReference>
<comment type="similarity">
    <text evidence="1">Belongs to the RelE toxin family.</text>
</comment>
<proteinExistence type="inferred from homology"/>
<organism evidence="3 4">
    <name type="scientific">Solidesulfovibrio aerotolerans</name>
    <dbReference type="NCBI Taxonomy" id="295255"/>
    <lineage>
        <taxon>Bacteria</taxon>
        <taxon>Pseudomonadati</taxon>
        <taxon>Thermodesulfobacteriota</taxon>
        <taxon>Desulfovibrionia</taxon>
        <taxon>Desulfovibrionales</taxon>
        <taxon>Desulfovibrionaceae</taxon>
        <taxon>Solidesulfovibrio</taxon>
    </lineage>
</organism>
<dbReference type="RefSeq" id="WP_160962865.1">
    <property type="nucleotide sequence ID" value="NZ_WVUD01000038.1"/>
</dbReference>
<dbReference type="PANTHER" id="PTHR33755">
    <property type="entry name" value="TOXIN PARE1-RELATED"/>
    <property type="match status" value="1"/>
</dbReference>
<gene>
    <name evidence="3" type="ORF">GTA51_16160</name>
</gene>
<dbReference type="InterPro" id="IPR035093">
    <property type="entry name" value="RelE/ParE_toxin_dom_sf"/>
</dbReference>
<evidence type="ECO:0000313" key="4">
    <source>
        <dbReference type="Proteomes" id="UP000482487"/>
    </source>
</evidence>
<protein>
    <submittedName>
        <fullName evidence="3">Type II toxin-antitoxin system RelE/ParE family toxin</fullName>
    </submittedName>
</protein>
<name>A0A7C9MQM3_9BACT</name>
<keyword evidence="2" id="KW-1277">Toxin-antitoxin system</keyword>